<dbReference type="Proteomes" id="UP001362999">
    <property type="component" value="Unassembled WGS sequence"/>
</dbReference>
<gene>
    <name evidence="1" type="ORF">R3P38DRAFT_3209822</name>
</gene>
<comment type="caution">
    <text evidence="1">The sequence shown here is derived from an EMBL/GenBank/DDBJ whole genome shotgun (WGS) entry which is preliminary data.</text>
</comment>
<proteinExistence type="predicted"/>
<sequence>MQGPHLNIGAVHGGIGGVGGAAVHAGGAGGQGLGPIFNIKSQSMTVSMASGVSTANFIGLRTTFVRSLTRLRAAFEDVEEARSLALNGGVFTETWLSTYVSQTVNKFNQVDQALIVYDTAIRQIRKEMQELVTGGIHSGHVRPLAMLTETSSAALVVSTVSSLLGGVLFEVARLLTSHGEDDMLSTGAAPPLELETVSSEMTKQTEILTNTLHFRRQELETALDGIQVAISVIEVEAMQSDLKLVRFMDAEYGSTTTEWFQHTFGPLHRSEVELYLCPYMEEIIDEMRGNIPPMELP</sequence>
<dbReference type="EMBL" id="JAWWNJ010000065">
    <property type="protein sequence ID" value="KAK7012506.1"/>
    <property type="molecule type" value="Genomic_DNA"/>
</dbReference>
<evidence type="ECO:0000313" key="1">
    <source>
        <dbReference type="EMBL" id="KAK7012506.1"/>
    </source>
</evidence>
<keyword evidence="2" id="KW-1185">Reference proteome</keyword>
<dbReference type="AlphaFoldDB" id="A0AAW0AHM5"/>
<accession>A0AAW0AHM5</accession>
<organism evidence="1 2">
    <name type="scientific">Favolaschia claudopus</name>
    <dbReference type="NCBI Taxonomy" id="2862362"/>
    <lineage>
        <taxon>Eukaryota</taxon>
        <taxon>Fungi</taxon>
        <taxon>Dikarya</taxon>
        <taxon>Basidiomycota</taxon>
        <taxon>Agaricomycotina</taxon>
        <taxon>Agaricomycetes</taxon>
        <taxon>Agaricomycetidae</taxon>
        <taxon>Agaricales</taxon>
        <taxon>Marasmiineae</taxon>
        <taxon>Mycenaceae</taxon>
        <taxon>Favolaschia</taxon>
    </lineage>
</organism>
<name>A0AAW0AHM5_9AGAR</name>
<protein>
    <submittedName>
        <fullName evidence="1">Uncharacterized protein</fullName>
    </submittedName>
</protein>
<reference evidence="1 2" key="1">
    <citation type="journal article" date="2024" name="J Genomics">
        <title>Draft genome sequencing and assembly of Favolaschia claudopus CIRM-BRFM 2984 isolated from oak limbs.</title>
        <authorList>
            <person name="Navarro D."/>
            <person name="Drula E."/>
            <person name="Chaduli D."/>
            <person name="Cazenave R."/>
            <person name="Ahrendt S."/>
            <person name="Wang J."/>
            <person name="Lipzen A."/>
            <person name="Daum C."/>
            <person name="Barry K."/>
            <person name="Grigoriev I.V."/>
            <person name="Favel A."/>
            <person name="Rosso M.N."/>
            <person name="Martin F."/>
        </authorList>
    </citation>
    <scope>NUCLEOTIDE SEQUENCE [LARGE SCALE GENOMIC DNA]</scope>
    <source>
        <strain evidence="1 2">CIRM-BRFM 2984</strain>
    </source>
</reference>
<evidence type="ECO:0000313" key="2">
    <source>
        <dbReference type="Proteomes" id="UP001362999"/>
    </source>
</evidence>